<reference evidence="5" key="1">
    <citation type="submission" date="2025-08" db="UniProtKB">
        <authorList>
            <consortium name="RefSeq"/>
        </authorList>
    </citation>
    <scope>IDENTIFICATION</scope>
    <source>
        <tissue evidence="5">Whole insect</tissue>
    </source>
</reference>
<accession>A0A6P7FFF1</accession>
<dbReference type="InterPro" id="IPR051217">
    <property type="entry name" value="Insect_Cuticle_Struc_Prot"/>
</dbReference>
<evidence type="ECO:0000313" key="5">
    <source>
        <dbReference type="RefSeq" id="XP_028134531.1"/>
    </source>
</evidence>
<dbReference type="InParanoid" id="A0A6P7FFF1"/>
<feature type="region of interest" description="Disordered" evidence="3">
    <location>
        <begin position="117"/>
        <end position="136"/>
    </location>
</feature>
<dbReference type="Pfam" id="PF00379">
    <property type="entry name" value="Chitin_bind_4"/>
    <property type="match status" value="1"/>
</dbReference>
<dbReference type="GO" id="GO:0005615">
    <property type="term" value="C:extracellular space"/>
    <property type="evidence" value="ECO:0007669"/>
    <property type="project" value="TreeGrafter"/>
</dbReference>
<feature type="signal peptide" evidence="4">
    <location>
        <begin position="1"/>
        <end position="19"/>
    </location>
</feature>
<evidence type="ECO:0000256" key="2">
    <source>
        <dbReference type="PROSITE-ProRule" id="PRU00497"/>
    </source>
</evidence>
<dbReference type="PANTHER" id="PTHR12236">
    <property type="entry name" value="STRUCTURAL CONTITUENT OF CUTICLE"/>
    <property type="match status" value="1"/>
</dbReference>
<protein>
    <submittedName>
        <fullName evidence="5">Adult-specific cuticular protein ACP-22-like</fullName>
    </submittedName>
</protein>
<dbReference type="GO" id="GO:0042302">
    <property type="term" value="F:structural constituent of cuticle"/>
    <property type="evidence" value="ECO:0007669"/>
    <property type="project" value="UniProtKB-UniRule"/>
</dbReference>
<name>A0A6P7FFF1_DIAVI</name>
<evidence type="ECO:0000256" key="1">
    <source>
        <dbReference type="ARBA" id="ARBA00022460"/>
    </source>
</evidence>
<dbReference type="InterPro" id="IPR000618">
    <property type="entry name" value="Insect_cuticle"/>
</dbReference>
<evidence type="ECO:0000256" key="3">
    <source>
        <dbReference type="SAM" id="MobiDB-lite"/>
    </source>
</evidence>
<keyword evidence="1 2" id="KW-0193">Cuticle</keyword>
<dbReference type="PROSITE" id="PS51155">
    <property type="entry name" value="CHIT_BIND_RR_2"/>
    <property type="match status" value="1"/>
</dbReference>
<dbReference type="GO" id="GO:0031012">
    <property type="term" value="C:extracellular matrix"/>
    <property type="evidence" value="ECO:0007669"/>
    <property type="project" value="TreeGrafter"/>
</dbReference>
<keyword evidence="4" id="KW-0732">Signal</keyword>
<feature type="chain" id="PRO_5027892511" evidence="4">
    <location>
        <begin position="20"/>
        <end position="136"/>
    </location>
</feature>
<gene>
    <name evidence="5" type="primary">LOC114329574</name>
</gene>
<dbReference type="AlphaFoldDB" id="A0A6P7FFF1"/>
<proteinExistence type="predicted"/>
<evidence type="ECO:0000256" key="4">
    <source>
        <dbReference type="SAM" id="SignalP"/>
    </source>
</evidence>
<sequence>MRCAVVTLSFAIAVATVYGQDHYGGSYGHGGLEIGGGHGHVQEYIDYRAEPKYHFSYDVHDPKNHDIKSQQEVRDGHETKGRYELLQPDGRRRIVEYVAGKHGANYNVRYEGHAQHGGYGAQQGGYGSQQGGYGGY</sequence>
<dbReference type="PANTHER" id="PTHR12236:SF80">
    <property type="entry name" value="CUTICULAR PROTEIN 62BC, ISOFORM A"/>
    <property type="match status" value="1"/>
</dbReference>
<dbReference type="RefSeq" id="XP_028134531.1">
    <property type="nucleotide sequence ID" value="XM_028278730.1"/>
</dbReference>
<organism evidence="5">
    <name type="scientific">Diabrotica virgifera virgifera</name>
    <name type="common">western corn rootworm</name>
    <dbReference type="NCBI Taxonomy" id="50390"/>
    <lineage>
        <taxon>Eukaryota</taxon>
        <taxon>Metazoa</taxon>
        <taxon>Ecdysozoa</taxon>
        <taxon>Arthropoda</taxon>
        <taxon>Hexapoda</taxon>
        <taxon>Insecta</taxon>
        <taxon>Pterygota</taxon>
        <taxon>Neoptera</taxon>
        <taxon>Endopterygota</taxon>
        <taxon>Coleoptera</taxon>
        <taxon>Polyphaga</taxon>
        <taxon>Cucujiformia</taxon>
        <taxon>Chrysomeloidea</taxon>
        <taxon>Chrysomelidae</taxon>
        <taxon>Galerucinae</taxon>
        <taxon>Diabroticina</taxon>
        <taxon>Diabroticites</taxon>
        <taxon>Diabrotica</taxon>
    </lineage>
</organism>
<dbReference type="PRINTS" id="PR00947">
    <property type="entry name" value="CUTICLE"/>
</dbReference>